<keyword evidence="13" id="KW-1185">Reference proteome</keyword>
<dbReference type="CDD" id="cd02907">
    <property type="entry name" value="Macro_Af1521_BAL-like"/>
    <property type="match status" value="1"/>
</dbReference>
<dbReference type="InterPro" id="IPR012317">
    <property type="entry name" value="Poly(ADP-ribose)pol_cat_dom"/>
</dbReference>
<dbReference type="Gene3D" id="3.30.720.50">
    <property type="match status" value="1"/>
</dbReference>
<feature type="region of interest" description="Disordered" evidence="9">
    <location>
        <begin position="1233"/>
        <end position="1260"/>
    </location>
</feature>
<dbReference type="InterPro" id="IPR057043">
    <property type="entry name" value="PARP14_KH_2"/>
</dbReference>
<dbReference type="FunFam" id="3.90.228.10:FF:000008">
    <property type="entry name" value="Poly [ADP-ribose] polymerase"/>
    <property type="match status" value="1"/>
</dbReference>
<dbReference type="InterPro" id="IPR057048">
    <property type="entry name" value="PARP14_KH_6"/>
</dbReference>
<dbReference type="InterPro" id="IPR002589">
    <property type="entry name" value="Macro_dom"/>
</dbReference>
<evidence type="ECO:0000313" key="13">
    <source>
        <dbReference type="Proteomes" id="UP000694397"/>
    </source>
</evidence>
<accession>A0A8C9RB44</accession>
<dbReference type="Pfam" id="PF23253">
    <property type="entry name" value="KH_PARP14_6"/>
    <property type="match status" value="1"/>
</dbReference>
<keyword evidence="8" id="KW-0175">Coiled coil</keyword>
<evidence type="ECO:0000256" key="1">
    <source>
        <dbReference type="ARBA" id="ARBA00004123"/>
    </source>
</evidence>
<dbReference type="GO" id="GO:0003950">
    <property type="term" value="F:NAD+ poly-ADP-ribosyltransferase activity"/>
    <property type="evidence" value="ECO:0007669"/>
    <property type="project" value="UniProtKB-UniRule"/>
</dbReference>
<keyword evidence="4 7" id="KW-0520">NAD</keyword>
<dbReference type="Pfam" id="PF00644">
    <property type="entry name" value="PARP"/>
    <property type="match status" value="1"/>
</dbReference>
<dbReference type="Pfam" id="PF23245">
    <property type="entry name" value="RRM_PARP14_2"/>
    <property type="match status" value="1"/>
</dbReference>
<dbReference type="Gene3D" id="3.40.220.10">
    <property type="entry name" value="Leucine Aminopeptidase, subunit E, domain 1"/>
    <property type="match status" value="3"/>
</dbReference>
<dbReference type="CDD" id="cd01439">
    <property type="entry name" value="TCCD_inducible_PARP_like"/>
    <property type="match status" value="1"/>
</dbReference>
<keyword evidence="3 7" id="KW-0808">Transferase</keyword>
<dbReference type="GO" id="GO:0005634">
    <property type="term" value="C:nucleus"/>
    <property type="evidence" value="ECO:0007669"/>
    <property type="project" value="UniProtKB-SubCell"/>
</dbReference>
<dbReference type="EC" id="2.4.2.-" evidence="7"/>
<feature type="domain" description="Macro" evidence="11">
    <location>
        <begin position="1043"/>
        <end position="1230"/>
    </location>
</feature>
<dbReference type="PANTHER" id="PTHR14453:SF106">
    <property type="entry name" value="POLY [ADP-RIBOSE] POLYMERASE"/>
    <property type="match status" value="1"/>
</dbReference>
<comment type="subcellular location">
    <subcellularLocation>
        <location evidence="1">Nucleus</location>
    </subcellularLocation>
</comment>
<dbReference type="SUPFAM" id="SSF54928">
    <property type="entry name" value="RNA-binding domain, RBD"/>
    <property type="match status" value="1"/>
</dbReference>
<evidence type="ECO:0000256" key="6">
    <source>
        <dbReference type="ARBA" id="ARBA00024347"/>
    </source>
</evidence>
<evidence type="ECO:0000256" key="3">
    <source>
        <dbReference type="ARBA" id="ARBA00022679"/>
    </source>
</evidence>
<evidence type="ECO:0000259" key="10">
    <source>
        <dbReference type="PROSITE" id="PS51059"/>
    </source>
</evidence>
<evidence type="ECO:0000256" key="8">
    <source>
        <dbReference type="SAM" id="Coils"/>
    </source>
</evidence>
<dbReference type="PANTHER" id="PTHR14453">
    <property type="entry name" value="PARP/ZINC FINGER CCCH TYPE DOMAIN CONTAINING PROTEIN"/>
    <property type="match status" value="1"/>
</dbReference>
<dbReference type="Pfam" id="PF23249">
    <property type="entry name" value="KH_PARP14_3"/>
    <property type="match status" value="1"/>
</dbReference>
<dbReference type="InterPro" id="IPR057044">
    <property type="entry name" value="PARP14_KH_1"/>
</dbReference>
<dbReference type="GeneTree" id="ENSGT00940000165390"/>
<name>A0A8C9RB44_SCLFO</name>
<dbReference type="GO" id="GO:0010629">
    <property type="term" value="P:negative regulation of gene expression"/>
    <property type="evidence" value="ECO:0007669"/>
    <property type="project" value="TreeGrafter"/>
</dbReference>
<dbReference type="PROSITE" id="PS51154">
    <property type="entry name" value="MACRO"/>
    <property type="match status" value="3"/>
</dbReference>
<evidence type="ECO:0000256" key="2">
    <source>
        <dbReference type="ARBA" id="ARBA00022676"/>
    </source>
</evidence>
<dbReference type="InterPro" id="IPR057051">
    <property type="entry name" value="PARP14_RPM_1"/>
</dbReference>
<dbReference type="Pfam" id="PF23084">
    <property type="entry name" value="KH_PARP14_1"/>
    <property type="match status" value="1"/>
</dbReference>
<dbReference type="InterPro" id="IPR057050">
    <property type="entry name" value="RRM_PARP14_2"/>
</dbReference>
<dbReference type="Pfam" id="PF23222">
    <property type="entry name" value="RRM_PARP14_1"/>
    <property type="match status" value="1"/>
</dbReference>
<sequence length="1870" mass="209699">MTSAMISPQTKHETKVKLSRYFRSGLVLCASSVTGSPTMEDFPYSVVVEGHWPCAFAKIKTKLQIYFQSKKKSNGGDCVVDFDETTGTVAVHFKSAEIRARVLEKRDHETTIDNEQVKLRVYVSEAAEPNSEGERSKPSISYGSSRDGEQFSHSNNEPSERRQETPEVTTIVLENVKQNISKDILDLMVENICKSAEADFFVEMIYEMNAAVVSFKNTNDAVQFFSECKKNNRFLHFELSARALEETRSVKVENLPSQAVEDLLILYFEKEGGGEVEAINMIPEEQAAIVTFRDPKVVLTVQRKTHHICKIPVNVYPFYKSIGTALYGKDRPEWKMPDPFTQTIHHAVWKFLLMTKQFSPISNQMKNHFCAVDLECNNVKLTPLPDLLKQKGLTARHIDNWKQNAIDAFQNIMSKYKSVECGVTSFVWKVVEKEIHKAIKQDAILDPNPSTGIVVIAGLAKDVDRLKQTVDKILQRATSKIEREKNSISEEVPLTPAMFYILQQDGLQQRAATSFPGLSFTYKTDARKLMLCGLPTEVLNIKSWVLEKQLEMKHRQLDVDSSLLGFLSVVDNEEMSSELFMSRGVCAVFKIEKGAVIITGISEKALTDAEKQLRDSLTFQTITVEDQQVLRRQEWQILYKKLKDSYTSSKKTTVTMKFTSQDTITVSGFHQPVINVCESLCDFFNRYTRVQEALRVKSPAVVKFIQENKKQSWNSFANSKEVEVFFEETRARIQLSGSRYLVQEVKNFFQEVTTSLHTDILKIVKPGAKKFFLEKQNMLCSIIRVESNCVVVLQEDTLFEEELEKAEDYSFSTYCKVQTSSGVIITVTKANICQFQADAVVNAANEELSHIGGLAAALLQAAGQKLQDDCDCYIKKNGSLNPGDAVITNSGRLPCRYVIHAVGPRFFQMEASTAVQLLQCAVKQSLTLAVENNCFSVAIPAISSGIFGFPLQLCAETIAETVKKYCEERSLKRNSLSEIHLVNNDDKTVQAMVEAVKKIFADQQLQLMPAQRKPLSPKPWNTGARKKMSALEFGTSKEAEKSRAPEKTKTREGLDITITTGCIQDATTTVIVNTISDDLDLSKGGVSKAILEAAGPRLQSAIRDKGGKSRVEYGSVFVTNGYNLKCEKVFHAVCPFWDKERKRSEQVLISIIQDCLKEAEKQRVKSMSFPAIGTGNLGFPKNLVAKIMLSEIRRFSDRCSPKHLSAVDIMLHPSDSRTIECFRSEFGYQKQSHTGYDRQHAGASEQNLRDSSQSQKASTYNDHLRQDPVFTGQVSSPALGVHSMRVGHLTVEVSSGDITKQSTDAIVNSSNDTFSLKAGVSKAILDAAGFAVERECSQLASKPNNGMILTQSGSLPCKCIIHITGRNDPNLIREAVYSVLLLCEENSFTSVSFPALGTGAGGASPQLVAKAMIGAVIDFEKKKKGLFLKYVKILVFQPGMVGEFLKVMKMKEGMEQPEEKSVFSKIKDSVTNFFGSAGDNTKINEDFTMVGEEFAPTIFHVCGESLQDLSKAKNLIQDIIVKEQTEKTIKDTWIQYFTQEDRAKLHKLQEKLTVRIRLDIRGSDSMVKLEGLTRDVLTADGNIREMIREVERLERQKREAILLSDLVEWQYEAGASFLPVDVLTNLTLEQAFDNRQSHVKISINNEEYQANLISKTAFNSKNTIQLKRIDLRDALPNHWDDKKGTNPLIVLLPQTCQEYQNVEREFRKTGLKNNIVKIERIQNIMLWKSYQIKKKVIEEKSNLINTERQLFHGTCTTSVDHINTHGFNRSYAGKNAAAIGNGTYFAVDPSYSAQNTYSKPDANGQKNMYLARVLVGEYTLGKAGLIVPPNKGTGNTADLYDSVVDNINNPLVFVIFSDVQAYPEYLITFS</sequence>
<gene>
    <name evidence="12" type="primary">parp14rs4</name>
</gene>
<feature type="domain" description="PARP catalytic" evidence="10">
    <location>
        <begin position="1675"/>
        <end position="1870"/>
    </location>
</feature>
<reference evidence="12" key="3">
    <citation type="submission" date="2025-09" db="UniProtKB">
        <authorList>
            <consortium name="Ensembl"/>
        </authorList>
    </citation>
    <scope>IDENTIFICATION</scope>
</reference>
<feature type="domain" description="Macro" evidence="11">
    <location>
        <begin position="812"/>
        <end position="1000"/>
    </location>
</feature>
<dbReference type="InterPro" id="IPR057045">
    <property type="entry name" value="PARP14_KH_3"/>
</dbReference>
<dbReference type="Pfam" id="PF23248">
    <property type="entry name" value="KH_PARP14_2"/>
    <property type="match status" value="1"/>
</dbReference>
<keyword evidence="5" id="KW-0539">Nucleus</keyword>
<dbReference type="SUPFAM" id="SSF117839">
    <property type="entry name" value="WWE domain"/>
    <property type="match status" value="1"/>
</dbReference>
<dbReference type="Pfam" id="PF22005">
    <property type="entry name" value="WWE_1"/>
    <property type="match status" value="1"/>
</dbReference>
<dbReference type="GO" id="GO:0003714">
    <property type="term" value="F:transcription corepressor activity"/>
    <property type="evidence" value="ECO:0007669"/>
    <property type="project" value="TreeGrafter"/>
</dbReference>
<evidence type="ECO:0000256" key="5">
    <source>
        <dbReference type="ARBA" id="ARBA00023242"/>
    </source>
</evidence>
<dbReference type="InterPro" id="IPR057046">
    <property type="entry name" value="PARP14_KH_4"/>
</dbReference>
<dbReference type="InterPro" id="IPR037197">
    <property type="entry name" value="WWE_dom_sf"/>
</dbReference>
<dbReference type="InterPro" id="IPR012677">
    <property type="entry name" value="Nucleotide-bd_a/b_plait_sf"/>
</dbReference>
<dbReference type="OrthoDB" id="6133115at2759"/>
<dbReference type="SUPFAM" id="SSF52949">
    <property type="entry name" value="Macro domain-like"/>
    <property type="match status" value="3"/>
</dbReference>
<feature type="compositionally biased region" description="Basic and acidic residues" evidence="9">
    <location>
        <begin position="1035"/>
        <end position="1051"/>
    </location>
</feature>
<dbReference type="InterPro" id="IPR043472">
    <property type="entry name" value="Macro_dom-like"/>
</dbReference>
<dbReference type="Pfam" id="PF23085">
    <property type="entry name" value="RRM_PARP14_3"/>
    <property type="match status" value="1"/>
</dbReference>
<organism evidence="12 13">
    <name type="scientific">Scleropages formosus</name>
    <name type="common">Asian bonytongue</name>
    <name type="synonym">Osteoglossum formosum</name>
    <dbReference type="NCBI Taxonomy" id="113540"/>
    <lineage>
        <taxon>Eukaryota</taxon>
        <taxon>Metazoa</taxon>
        <taxon>Chordata</taxon>
        <taxon>Craniata</taxon>
        <taxon>Vertebrata</taxon>
        <taxon>Euteleostomi</taxon>
        <taxon>Actinopterygii</taxon>
        <taxon>Neopterygii</taxon>
        <taxon>Teleostei</taxon>
        <taxon>Osteoglossocephala</taxon>
        <taxon>Osteoglossomorpha</taxon>
        <taxon>Osteoglossiformes</taxon>
        <taxon>Osteoglossidae</taxon>
        <taxon>Scleropages</taxon>
    </lineage>
</organism>
<dbReference type="GO" id="GO:0005737">
    <property type="term" value="C:cytoplasm"/>
    <property type="evidence" value="ECO:0007669"/>
    <property type="project" value="TreeGrafter"/>
</dbReference>
<dbReference type="Pfam" id="PF23254">
    <property type="entry name" value="KH_PARP14_8"/>
    <property type="match status" value="1"/>
</dbReference>
<dbReference type="PROSITE" id="PS51059">
    <property type="entry name" value="PARP_CATALYTIC"/>
    <property type="match status" value="1"/>
</dbReference>
<feature type="compositionally biased region" description="Polar residues" evidence="9">
    <location>
        <begin position="1244"/>
        <end position="1260"/>
    </location>
</feature>
<dbReference type="InterPro" id="IPR054596">
    <property type="entry name" value="PARP14_WWE"/>
</dbReference>
<dbReference type="Proteomes" id="UP000694397">
    <property type="component" value="Chromosome 4"/>
</dbReference>
<comment type="similarity">
    <text evidence="6">Belongs to the ARTD/PARP family.</text>
</comment>
<keyword evidence="2 7" id="KW-0328">Glycosyltransferase</keyword>
<feature type="region of interest" description="Disordered" evidence="9">
    <location>
        <begin position="125"/>
        <end position="167"/>
    </location>
</feature>
<feature type="domain" description="Macro" evidence="11">
    <location>
        <begin position="1278"/>
        <end position="1452"/>
    </location>
</feature>
<dbReference type="SMART" id="SM00506">
    <property type="entry name" value="A1pp"/>
    <property type="match status" value="3"/>
</dbReference>
<dbReference type="Pfam" id="PF23251">
    <property type="entry name" value="KH_PARP14_4"/>
    <property type="match status" value="1"/>
</dbReference>
<evidence type="ECO:0000256" key="4">
    <source>
        <dbReference type="ARBA" id="ARBA00023027"/>
    </source>
</evidence>
<dbReference type="InterPro" id="IPR057049">
    <property type="entry name" value="PARP14_KH_8"/>
</dbReference>
<reference evidence="12 13" key="1">
    <citation type="submission" date="2019-04" db="EMBL/GenBank/DDBJ databases">
        <authorList>
            <consortium name="Wellcome Sanger Institute Data Sharing"/>
        </authorList>
    </citation>
    <scope>NUCLEOTIDE SEQUENCE [LARGE SCALE GENOMIC DNA]</scope>
</reference>
<feature type="region of interest" description="Disordered" evidence="9">
    <location>
        <begin position="1032"/>
        <end position="1051"/>
    </location>
</feature>
<dbReference type="GO" id="GO:0003676">
    <property type="term" value="F:nucleic acid binding"/>
    <property type="evidence" value="ECO:0007669"/>
    <property type="project" value="InterPro"/>
</dbReference>
<evidence type="ECO:0000259" key="11">
    <source>
        <dbReference type="PROSITE" id="PS51154"/>
    </source>
</evidence>
<dbReference type="Gene3D" id="3.90.228.10">
    <property type="match status" value="1"/>
</dbReference>
<reference evidence="12" key="2">
    <citation type="submission" date="2025-08" db="UniProtKB">
        <authorList>
            <consortium name="Ensembl"/>
        </authorList>
    </citation>
    <scope>IDENTIFICATION</scope>
</reference>
<dbReference type="SUPFAM" id="SSF56399">
    <property type="entry name" value="ADP-ribosylation"/>
    <property type="match status" value="1"/>
</dbReference>
<dbReference type="Ensembl" id="ENSSFOT00015010949.2">
    <property type="protein sequence ID" value="ENSSFOP00015010802.2"/>
    <property type="gene ID" value="ENSSFOG00015006999.2"/>
</dbReference>
<protein>
    <recommendedName>
        <fullName evidence="7">Poly [ADP-ribose] polymerase</fullName>
        <shortName evidence="7">PARP</shortName>
        <ecNumber evidence="7">2.4.2.-</ecNumber>
    </recommendedName>
</protein>
<dbReference type="InterPro" id="IPR052056">
    <property type="entry name" value="Mono-ARTD/PARP"/>
</dbReference>
<dbReference type="GO" id="GO:0070212">
    <property type="term" value="P:protein poly-ADP-ribosylation"/>
    <property type="evidence" value="ECO:0007669"/>
    <property type="project" value="TreeGrafter"/>
</dbReference>
<feature type="coiled-coil region" evidence="8">
    <location>
        <begin position="1576"/>
        <end position="1603"/>
    </location>
</feature>
<dbReference type="GO" id="GO:1990404">
    <property type="term" value="F:NAD+-protein mono-ADP-ribosyltransferase activity"/>
    <property type="evidence" value="ECO:0007669"/>
    <property type="project" value="TreeGrafter"/>
</dbReference>
<dbReference type="InterPro" id="IPR035979">
    <property type="entry name" value="RBD_domain_sf"/>
</dbReference>
<dbReference type="InterPro" id="IPR057047">
    <property type="entry name" value="PARP14_KH_5"/>
</dbReference>
<evidence type="ECO:0000256" key="9">
    <source>
        <dbReference type="SAM" id="MobiDB-lite"/>
    </source>
</evidence>
<proteinExistence type="inferred from homology"/>
<dbReference type="Pfam" id="PF23252">
    <property type="entry name" value="KH_PARP14_5"/>
    <property type="match status" value="1"/>
</dbReference>
<evidence type="ECO:0000256" key="7">
    <source>
        <dbReference type="RuleBase" id="RU362114"/>
    </source>
</evidence>
<dbReference type="Gene3D" id="3.30.70.330">
    <property type="match status" value="2"/>
</dbReference>
<evidence type="ECO:0000313" key="12">
    <source>
        <dbReference type="Ensembl" id="ENSSFOP00015010802.2"/>
    </source>
</evidence>
<dbReference type="Pfam" id="PF01661">
    <property type="entry name" value="Macro"/>
    <property type="match status" value="3"/>
</dbReference>